<gene>
    <name evidence="1" type="ORF">MJG50_08780</name>
</gene>
<proteinExistence type="predicted"/>
<dbReference type="RefSeq" id="WP_240254896.1">
    <property type="nucleotide sequence ID" value="NZ_JAKTTI010000010.1"/>
</dbReference>
<organism evidence="1 2">
    <name type="scientific">Fredinandcohnia quinoae</name>
    <dbReference type="NCBI Taxonomy" id="2918902"/>
    <lineage>
        <taxon>Bacteria</taxon>
        <taxon>Bacillati</taxon>
        <taxon>Bacillota</taxon>
        <taxon>Bacilli</taxon>
        <taxon>Bacillales</taxon>
        <taxon>Bacillaceae</taxon>
        <taxon>Fredinandcohnia</taxon>
    </lineage>
</organism>
<protein>
    <submittedName>
        <fullName evidence="1">Hydrolase</fullName>
    </submittedName>
</protein>
<comment type="caution">
    <text evidence="1">The sequence shown here is derived from an EMBL/GenBank/DDBJ whole genome shotgun (WGS) entry which is preliminary data.</text>
</comment>
<name>A0AAW5E9I6_9BACI</name>
<evidence type="ECO:0000313" key="1">
    <source>
        <dbReference type="EMBL" id="MCH1625419.1"/>
    </source>
</evidence>
<reference evidence="1" key="1">
    <citation type="submission" date="2022-02" db="EMBL/GenBank/DDBJ databases">
        <title>Fredinandcohnia quinoae sp. nov. isolated from Chenopodium quinoa seeds.</title>
        <authorList>
            <person name="Saati-Santamaria Z."/>
            <person name="Flores-Felix J.D."/>
            <person name="Igual J.M."/>
            <person name="Velazquez E."/>
            <person name="Garcia-Fraile P."/>
            <person name="Martinez-Molina E."/>
        </authorList>
    </citation>
    <scope>NUCLEOTIDE SEQUENCE</scope>
    <source>
        <strain evidence="1">SECRCQ15</strain>
    </source>
</reference>
<keyword evidence="1" id="KW-0378">Hydrolase</keyword>
<evidence type="ECO:0000313" key="2">
    <source>
        <dbReference type="Proteomes" id="UP001431131"/>
    </source>
</evidence>
<keyword evidence="2" id="KW-1185">Reference proteome</keyword>
<sequence length="105" mass="12084">MVGQPKKTYYIAVGSGEISQVKSASSYEYKIEATDDEINQLRSLFTNNYGNEIGTFVRAHIPFREYHHDPDNDAYDGTMQKVFQMIYDLGDEEAREHIRSEGILE</sequence>
<dbReference type="EMBL" id="JAKTTI010000010">
    <property type="protein sequence ID" value="MCH1625419.1"/>
    <property type="molecule type" value="Genomic_DNA"/>
</dbReference>
<dbReference type="AlphaFoldDB" id="A0AAW5E9I6"/>
<dbReference type="GO" id="GO:0016787">
    <property type="term" value="F:hydrolase activity"/>
    <property type="evidence" value="ECO:0007669"/>
    <property type="project" value="UniProtKB-KW"/>
</dbReference>
<accession>A0AAW5E9I6</accession>
<dbReference type="Proteomes" id="UP001431131">
    <property type="component" value="Unassembled WGS sequence"/>
</dbReference>